<evidence type="ECO:0000256" key="2">
    <source>
        <dbReference type="ARBA" id="ARBA00034247"/>
    </source>
</evidence>
<dbReference type="PANTHER" id="PTHR45138:SF9">
    <property type="entry name" value="DIGUANYLATE CYCLASE DGCM-RELATED"/>
    <property type="match status" value="1"/>
</dbReference>
<comment type="catalytic activity">
    <reaction evidence="2">
        <text>2 GTP = 3',3'-c-di-GMP + 2 diphosphate</text>
        <dbReference type="Rhea" id="RHEA:24898"/>
        <dbReference type="ChEBI" id="CHEBI:33019"/>
        <dbReference type="ChEBI" id="CHEBI:37565"/>
        <dbReference type="ChEBI" id="CHEBI:58805"/>
        <dbReference type="EC" id="2.7.7.65"/>
    </reaction>
</comment>
<dbReference type="InterPro" id="IPR029787">
    <property type="entry name" value="Nucleotide_cyclase"/>
</dbReference>
<feature type="transmembrane region" description="Helical" evidence="3">
    <location>
        <begin position="67"/>
        <end position="89"/>
    </location>
</feature>
<keyword evidence="3" id="KW-1133">Transmembrane helix</keyword>
<evidence type="ECO:0000256" key="1">
    <source>
        <dbReference type="ARBA" id="ARBA00012528"/>
    </source>
</evidence>
<dbReference type="PANTHER" id="PTHR45138">
    <property type="entry name" value="REGULATORY COMPONENTS OF SENSORY TRANSDUCTION SYSTEM"/>
    <property type="match status" value="1"/>
</dbReference>
<dbReference type="GO" id="GO:0005886">
    <property type="term" value="C:plasma membrane"/>
    <property type="evidence" value="ECO:0007669"/>
    <property type="project" value="TreeGrafter"/>
</dbReference>
<name>A0A7Z7I8B6_9BURK</name>
<dbReference type="CDD" id="cd01949">
    <property type="entry name" value="GGDEF"/>
    <property type="match status" value="1"/>
</dbReference>
<keyword evidence="3" id="KW-0812">Transmembrane</keyword>
<protein>
    <recommendedName>
        <fullName evidence="1">diguanylate cyclase</fullName>
        <ecNumber evidence="1">2.7.7.65</ecNumber>
    </recommendedName>
</protein>
<dbReference type="Gene3D" id="3.30.70.270">
    <property type="match status" value="1"/>
</dbReference>
<dbReference type="InterPro" id="IPR000160">
    <property type="entry name" value="GGDEF_dom"/>
</dbReference>
<dbReference type="AlphaFoldDB" id="A0A7Z7I8B6"/>
<dbReference type="GO" id="GO:0043709">
    <property type="term" value="P:cell adhesion involved in single-species biofilm formation"/>
    <property type="evidence" value="ECO:0007669"/>
    <property type="project" value="TreeGrafter"/>
</dbReference>
<dbReference type="SMART" id="SM00267">
    <property type="entry name" value="GGDEF"/>
    <property type="match status" value="1"/>
</dbReference>
<dbReference type="InterPro" id="IPR043128">
    <property type="entry name" value="Rev_trsase/Diguanyl_cyclase"/>
</dbReference>
<dbReference type="GO" id="GO:0052621">
    <property type="term" value="F:diguanylate cyclase activity"/>
    <property type="evidence" value="ECO:0007669"/>
    <property type="project" value="UniProtKB-EC"/>
</dbReference>
<evidence type="ECO:0000256" key="3">
    <source>
        <dbReference type="SAM" id="Phobius"/>
    </source>
</evidence>
<dbReference type="InterPro" id="IPR050469">
    <property type="entry name" value="Diguanylate_Cyclase"/>
</dbReference>
<dbReference type="Pfam" id="PF00990">
    <property type="entry name" value="GGDEF"/>
    <property type="match status" value="1"/>
</dbReference>
<dbReference type="Proteomes" id="UP000219522">
    <property type="component" value="Unassembled WGS sequence"/>
</dbReference>
<dbReference type="PROSITE" id="PS50887">
    <property type="entry name" value="GGDEF"/>
    <property type="match status" value="1"/>
</dbReference>
<sequence length="283" mass="30586">MCTVKGIPITRKPTLLFHASTLIRRSGEAISRMGGRHPAAAGTACTALLLVLFSFLLLQVIDAFDGTLAYAFALALAGVASIAGAWVVAFEMRDRFRAQADAIRLATTDRLTGLSNRRAMSITLGTQWKVAMRTRKFLSLVVVDVDCQNRFDDLHGYSVGDETLIMVANCISATAPWPAVRAGRYSATEFLLLLPDTSPQGAIIVGEAIRQAVMDMRLRHDDSMYGLVTVSIGCATCTPGDGLEPSTLVAAAETQMQVAKARGRNRVMSTALNAQPSRWYDMI</sequence>
<comment type="caution">
    <text evidence="5">The sequence shown here is derived from an EMBL/GenBank/DDBJ whole genome shotgun (WGS) entry which is preliminary data.</text>
</comment>
<feature type="domain" description="GGDEF" evidence="4">
    <location>
        <begin position="136"/>
        <end position="272"/>
    </location>
</feature>
<gene>
    <name evidence="5" type="ORF">SAMN05446927_3903</name>
</gene>
<feature type="transmembrane region" description="Helical" evidence="3">
    <location>
        <begin position="39"/>
        <end position="61"/>
    </location>
</feature>
<keyword evidence="6" id="KW-1185">Reference proteome</keyword>
<dbReference type="GO" id="GO:1902201">
    <property type="term" value="P:negative regulation of bacterial-type flagellum-dependent cell motility"/>
    <property type="evidence" value="ECO:0007669"/>
    <property type="project" value="TreeGrafter"/>
</dbReference>
<evidence type="ECO:0000259" key="4">
    <source>
        <dbReference type="PROSITE" id="PS50887"/>
    </source>
</evidence>
<evidence type="ECO:0000313" key="5">
    <source>
        <dbReference type="EMBL" id="SOE80661.1"/>
    </source>
</evidence>
<dbReference type="EC" id="2.7.7.65" evidence="1"/>
<evidence type="ECO:0000313" key="6">
    <source>
        <dbReference type="Proteomes" id="UP000219522"/>
    </source>
</evidence>
<dbReference type="EMBL" id="OCSU01000002">
    <property type="protein sequence ID" value="SOE80661.1"/>
    <property type="molecule type" value="Genomic_DNA"/>
</dbReference>
<organism evidence="5 6">
    <name type="scientific">Caballeronia arationis</name>
    <dbReference type="NCBI Taxonomy" id="1777142"/>
    <lineage>
        <taxon>Bacteria</taxon>
        <taxon>Pseudomonadati</taxon>
        <taxon>Pseudomonadota</taxon>
        <taxon>Betaproteobacteria</taxon>
        <taxon>Burkholderiales</taxon>
        <taxon>Burkholderiaceae</taxon>
        <taxon>Caballeronia</taxon>
    </lineage>
</organism>
<dbReference type="SUPFAM" id="SSF55073">
    <property type="entry name" value="Nucleotide cyclase"/>
    <property type="match status" value="1"/>
</dbReference>
<accession>A0A7Z7I8B6</accession>
<reference evidence="5 6" key="1">
    <citation type="submission" date="2017-09" db="EMBL/GenBank/DDBJ databases">
        <authorList>
            <person name="Varghese N."/>
            <person name="Submissions S."/>
        </authorList>
    </citation>
    <scope>NUCLEOTIDE SEQUENCE [LARGE SCALE GENOMIC DNA]</scope>
    <source>
        <strain evidence="5 6">OK806</strain>
    </source>
</reference>
<keyword evidence="3" id="KW-0472">Membrane</keyword>
<dbReference type="NCBIfam" id="TIGR00254">
    <property type="entry name" value="GGDEF"/>
    <property type="match status" value="1"/>
</dbReference>
<proteinExistence type="predicted"/>